<feature type="transmembrane region" description="Helical" evidence="1">
    <location>
        <begin position="32"/>
        <end position="49"/>
    </location>
</feature>
<keyword evidence="3" id="KW-1185">Reference proteome</keyword>
<protein>
    <submittedName>
        <fullName evidence="2">Uncharacterized protein</fullName>
    </submittedName>
</protein>
<feature type="transmembrane region" description="Helical" evidence="1">
    <location>
        <begin position="90"/>
        <end position="112"/>
    </location>
</feature>
<feature type="transmembrane region" description="Helical" evidence="1">
    <location>
        <begin position="61"/>
        <end position="84"/>
    </location>
</feature>
<proteinExistence type="predicted"/>
<keyword evidence="1" id="KW-0812">Transmembrane</keyword>
<comment type="caution">
    <text evidence="2">The sequence shown here is derived from an EMBL/GenBank/DDBJ whole genome shotgun (WGS) entry which is preliminary data.</text>
</comment>
<reference evidence="2 3" key="1">
    <citation type="submission" date="2017-11" db="EMBL/GenBank/DDBJ databases">
        <title>Draft genome sequence of Rhizobiales bacterium SY3-13.</title>
        <authorList>
            <person name="Sun C."/>
        </authorList>
    </citation>
    <scope>NUCLEOTIDE SEQUENCE [LARGE SCALE GENOMIC DNA]</scope>
    <source>
        <strain evidence="2 3">SY3-13</strain>
    </source>
</reference>
<keyword evidence="1" id="KW-0472">Membrane</keyword>
<sequence>MLADGVTCAVMGVALAAGAGFVASLTGLPGGLLFWAGLALLPVAAFMLLTARSARPSRAAAWIIIAGNEAWVLGSVLLMLAGWVEPNALGYAFIAVQAAAVALLATIEFLALRRLSAAAA</sequence>
<dbReference type="AlphaFoldDB" id="A0A2M9G4J7"/>
<evidence type="ECO:0000256" key="1">
    <source>
        <dbReference type="SAM" id="Phobius"/>
    </source>
</evidence>
<gene>
    <name evidence="2" type="ORF">CVT23_05705</name>
</gene>
<name>A0A2M9G4J7_9PROT</name>
<accession>A0A2M9G4J7</accession>
<organism evidence="2 3">
    <name type="scientific">Minwuia thermotolerans</name>
    <dbReference type="NCBI Taxonomy" id="2056226"/>
    <lineage>
        <taxon>Bacteria</taxon>
        <taxon>Pseudomonadati</taxon>
        <taxon>Pseudomonadota</taxon>
        <taxon>Alphaproteobacteria</taxon>
        <taxon>Minwuiales</taxon>
        <taxon>Minwuiaceae</taxon>
        <taxon>Minwuia</taxon>
    </lineage>
</organism>
<dbReference type="EMBL" id="PHIG01000024">
    <property type="protein sequence ID" value="PJK30647.1"/>
    <property type="molecule type" value="Genomic_DNA"/>
</dbReference>
<dbReference type="Proteomes" id="UP000229498">
    <property type="component" value="Unassembled WGS sequence"/>
</dbReference>
<evidence type="ECO:0000313" key="3">
    <source>
        <dbReference type="Proteomes" id="UP000229498"/>
    </source>
</evidence>
<keyword evidence="1" id="KW-1133">Transmembrane helix</keyword>
<evidence type="ECO:0000313" key="2">
    <source>
        <dbReference type="EMBL" id="PJK30647.1"/>
    </source>
</evidence>